<name>A0A8T0C5T5_9GAMM</name>
<dbReference type="EMBL" id="AHCD03000035">
    <property type="protein sequence ID" value="KAF7786049.1"/>
    <property type="molecule type" value="Genomic_DNA"/>
</dbReference>
<dbReference type="AlphaFoldDB" id="A0A8T0C5T5"/>
<dbReference type="GeneID" id="61358252"/>
<dbReference type="Proteomes" id="UP000016480">
    <property type="component" value="Unassembled WGS sequence"/>
</dbReference>
<organism evidence="1 2">
    <name type="scientific">Pseudoalteromonas rubra</name>
    <dbReference type="NCBI Taxonomy" id="43658"/>
    <lineage>
        <taxon>Bacteria</taxon>
        <taxon>Pseudomonadati</taxon>
        <taxon>Pseudomonadota</taxon>
        <taxon>Gammaproteobacteria</taxon>
        <taxon>Alteromonadales</taxon>
        <taxon>Pseudoalteromonadaceae</taxon>
        <taxon>Pseudoalteromonas</taxon>
    </lineage>
</organism>
<dbReference type="RefSeq" id="WP_010387213.1">
    <property type="nucleotide sequence ID" value="NZ_AHCD03000035.1"/>
</dbReference>
<protein>
    <submittedName>
        <fullName evidence="1">Uncharacterized protein</fullName>
    </submittedName>
</protein>
<evidence type="ECO:0000313" key="1">
    <source>
        <dbReference type="EMBL" id="KAF7786049.1"/>
    </source>
</evidence>
<reference evidence="1 2" key="1">
    <citation type="journal article" date="2012" name="J. Bacteriol.">
        <title>Genome sequence of the cycloprodigiosin-producing bacterial strain Pseudoalteromonas rubra ATCC 29570(T).</title>
        <authorList>
            <person name="Xie B.B."/>
            <person name="Shu Y.L."/>
            <person name="Qin Q.L."/>
            <person name="Rong J.C."/>
            <person name="Zhang X.Y."/>
            <person name="Chen X.L."/>
            <person name="Zhou B.C."/>
            <person name="Zhang Y.Z."/>
        </authorList>
    </citation>
    <scope>NUCLEOTIDE SEQUENCE [LARGE SCALE GENOMIC DNA]</scope>
    <source>
        <strain evidence="1 2">DSM 6842</strain>
    </source>
</reference>
<accession>A0A8T0C5T5</accession>
<proteinExistence type="predicted"/>
<sequence>MINQPHWYNLKNELAEYIAPKLRGYQENFAQEGVAVPTWLVEDNIDTSNLSAAEMDMLKDEWLNIVGQMAKAFELVLDGQSGDPKVFTGLELFAKYYVHLWD</sequence>
<evidence type="ECO:0000313" key="2">
    <source>
        <dbReference type="Proteomes" id="UP000016480"/>
    </source>
</evidence>
<comment type="caution">
    <text evidence="1">The sequence shown here is derived from an EMBL/GenBank/DDBJ whole genome shotgun (WGS) entry which is preliminary data.</text>
</comment>
<gene>
    <name evidence="1" type="ORF">PRUB_a0492</name>
</gene>